<evidence type="ECO:0000256" key="1">
    <source>
        <dbReference type="SAM" id="MobiDB-lite"/>
    </source>
</evidence>
<gene>
    <name evidence="2" type="ORF">PLEPLA_LOCUS37460</name>
</gene>
<comment type="caution">
    <text evidence="2">The sequence shown here is derived from an EMBL/GenBank/DDBJ whole genome shotgun (WGS) entry which is preliminary data.</text>
</comment>
<feature type="compositionally biased region" description="Low complexity" evidence="1">
    <location>
        <begin position="232"/>
        <end position="243"/>
    </location>
</feature>
<reference evidence="2" key="1">
    <citation type="submission" date="2020-03" db="EMBL/GenBank/DDBJ databases">
        <authorList>
            <person name="Weist P."/>
        </authorList>
    </citation>
    <scope>NUCLEOTIDE SEQUENCE</scope>
</reference>
<dbReference type="EMBL" id="CADEAL010004027">
    <property type="protein sequence ID" value="CAB1449774.1"/>
    <property type="molecule type" value="Genomic_DNA"/>
</dbReference>
<evidence type="ECO:0000313" key="2">
    <source>
        <dbReference type="EMBL" id="CAB1449774.1"/>
    </source>
</evidence>
<name>A0A9N7Z5P8_PLEPL</name>
<feature type="region of interest" description="Disordered" evidence="1">
    <location>
        <begin position="1"/>
        <end position="26"/>
    </location>
</feature>
<keyword evidence="3" id="KW-1185">Reference proteome</keyword>
<sequence length="260" mass="27667">MSTDTELSWEEEEEEEKEEEGDSPLPTISLKTCLIHRWPLQQVVEAQQGPGAGAMRSTCPPRVLASRSRGAGGEGSKMSHRAPRAAEDGVGAAAAAALPRVRRVEARSASSGPGRGGADMLSCVHRGCGGVTRVSYLVCPQLLMRILPEELCPQPVTPGGLFPCERRSPLHESSSGRVRLESHRLGGILVVSVNRSLSVSVSQCPRTRVCKPKLSLRSPLSAISKLSTQTNRAARARGASMRAPGEGSGQKTPCDEEEDV</sequence>
<dbReference type="AlphaFoldDB" id="A0A9N7Z5P8"/>
<proteinExistence type="predicted"/>
<feature type="region of interest" description="Disordered" evidence="1">
    <location>
        <begin position="49"/>
        <end position="88"/>
    </location>
</feature>
<accession>A0A9N7Z5P8</accession>
<evidence type="ECO:0000313" key="3">
    <source>
        <dbReference type="Proteomes" id="UP001153269"/>
    </source>
</evidence>
<feature type="region of interest" description="Disordered" evidence="1">
    <location>
        <begin position="226"/>
        <end position="260"/>
    </location>
</feature>
<feature type="compositionally biased region" description="Acidic residues" evidence="1">
    <location>
        <begin position="7"/>
        <end position="22"/>
    </location>
</feature>
<organism evidence="2 3">
    <name type="scientific">Pleuronectes platessa</name>
    <name type="common">European plaice</name>
    <dbReference type="NCBI Taxonomy" id="8262"/>
    <lineage>
        <taxon>Eukaryota</taxon>
        <taxon>Metazoa</taxon>
        <taxon>Chordata</taxon>
        <taxon>Craniata</taxon>
        <taxon>Vertebrata</taxon>
        <taxon>Euteleostomi</taxon>
        <taxon>Actinopterygii</taxon>
        <taxon>Neopterygii</taxon>
        <taxon>Teleostei</taxon>
        <taxon>Neoteleostei</taxon>
        <taxon>Acanthomorphata</taxon>
        <taxon>Carangaria</taxon>
        <taxon>Pleuronectiformes</taxon>
        <taxon>Pleuronectoidei</taxon>
        <taxon>Pleuronectidae</taxon>
        <taxon>Pleuronectes</taxon>
    </lineage>
</organism>
<dbReference type="Proteomes" id="UP001153269">
    <property type="component" value="Unassembled WGS sequence"/>
</dbReference>
<protein>
    <submittedName>
        <fullName evidence="2">Uncharacterized protein</fullName>
    </submittedName>
</protein>